<evidence type="ECO:0000256" key="3">
    <source>
        <dbReference type="ARBA" id="ARBA00022989"/>
    </source>
</evidence>
<evidence type="ECO:0008006" key="9">
    <source>
        <dbReference type="Google" id="ProtNLM"/>
    </source>
</evidence>
<evidence type="ECO:0000256" key="1">
    <source>
        <dbReference type="ARBA" id="ARBA00004141"/>
    </source>
</evidence>
<feature type="transmembrane region" description="Helical" evidence="6">
    <location>
        <begin position="296"/>
        <end position="316"/>
    </location>
</feature>
<evidence type="ECO:0000256" key="6">
    <source>
        <dbReference type="SAM" id="Phobius"/>
    </source>
</evidence>
<comment type="subcellular location">
    <subcellularLocation>
        <location evidence="1">Membrane</location>
        <topology evidence="1">Multi-pass membrane protein</topology>
    </subcellularLocation>
</comment>
<accession>A0A5C3QWX3</accession>
<keyword evidence="2 6" id="KW-0812">Transmembrane</keyword>
<evidence type="ECO:0000313" key="7">
    <source>
        <dbReference type="EMBL" id="TFL05280.1"/>
    </source>
</evidence>
<dbReference type="Pfam" id="PF00335">
    <property type="entry name" value="Tetraspanin"/>
    <property type="match status" value="1"/>
</dbReference>
<gene>
    <name evidence="7" type="ORF">BDV98DRAFT_561759</name>
</gene>
<keyword evidence="4 6" id="KW-0472">Membrane</keyword>
<name>A0A5C3QWX3_9AGAR</name>
<feature type="transmembrane region" description="Helical" evidence="6">
    <location>
        <begin position="172"/>
        <end position="195"/>
    </location>
</feature>
<feature type="region of interest" description="Disordered" evidence="5">
    <location>
        <begin position="81"/>
        <end position="102"/>
    </location>
</feature>
<organism evidence="7 8">
    <name type="scientific">Pterulicium gracile</name>
    <dbReference type="NCBI Taxonomy" id="1884261"/>
    <lineage>
        <taxon>Eukaryota</taxon>
        <taxon>Fungi</taxon>
        <taxon>Dikarya</taxon>
        <taxon>Basidiomycota</taxon>
        <taxon>Agaricomycotina</taxon>
        <taxon>Agaricomycetes</taxon>
        <taxon>Agaricomycetidae</taxon>
        <taxon>Agaricales</taxon>
        <taxon>Pleurotineae</taxon>
        <taxon>Pterulaceae</taxon>
        <taxon>Pterulicium</taxon>
    </lineage>
</organism>
<keyword evidence="3 6" id="KW-1133">Transmembrane helix</keyword>
<dbReference type="STRING" id="1884261.A0A5C3QWX3"/>
<evidence type="ECO:0000313" key="8">
    <source>
        <dbReference type="Proteomes" id="UP000305067"/>
    </source>
</evidence>
<reference evidence="7 8" key="1">
    <citation type="journal article" date="2019" name="Nat. Ecol. Evol.">
        <title>Megaphylogeny resolves global patterns of mushroom evolution.</title>
        <authorList>
            <person name="Varga T."/>
            <person name="Krizsan K."/>
            <person name="Foldi C."/>
            <person name="Dima B."/>
            <person name="Sanchez-Garcia M."/>
            <person name="Sanchez-Ramirez S."/>
            <person name="Szollosi G.J."/>
            <person name="Szarkandi J.G."/>
            <person name="Papp V."/>
            <person name="Albert L."/>
            <person name="Andreopoulos W."/>
            <person name="Angelini C."/>
            <person name="Antonin V."/>
            <person name="Barry K.W."/>
            <person name="Bougher N.L."/>
            <person name="Buchanan P."/>
            <person name="Buyck B."/>
            <person name="Bense V."/>
            <person name="Catcheside P."/>
            <person name="Chovatia M."/>
            <person name="Cooper J."/>
            <person name="Damon W."/>
            <person name="Desjardin D."/>
            <person name="Finy P."/>
            <person name="Geml J."/>
            <person name="Haridas S."/>
            <person name="Hughes K."/>
            <person name="Justo A."/>
            <person name="Karasinski D."/>
            <person name="Kautmanova I."/>
            <person name="Kiss B."/>
            <person name="Kocsube S."/>
            <person name="Kotiranta H."/>
            <person name="LaButti K.M."/>
            <person name="Lechner B.E."/>
            <person name="Liimatainen K."/>
            <person name="Lipzen A."/>
            <person name="Lukacs Z."/>
            <person name="Mihaltcheva S."/>
            <person name="Morgado L.N."/>
            <person name="Niskanen T."/>
            <person name="Noordeloos M.E."/>
            <person name="Ohm R.A."/>
            <person name="Ortiz-Santana B."/>
            <person name="Ovrebo C."/>
            <person name="Racz N."/>
            <person name="Riley R."/>
            <person name="Savchenko A."/>
            <person name="Shiryaev A."/>
            <person name="Soop K."/>
            <person name="Spirin V."/>
            <person name="Szebenyi C."/>
            <person name="Tomsovsky M."/>
            <person name="Tulloss R.E."/>
            <person name="Uehling J."/>
            <person name="Grigoriev I.V."/>
            <person name="Vagvolgyi C."/>
            <person name="Papp T."/>
            <person name="Martin F.M."/>
            <person name="Miettinen O."/>
            <person name="Hibbett D.S."/>
            <person name="Nagy L.G."/>
        </authorList>
    </citation>
    <scope>NUCLEOTIDE SEQUENCE [LARGE SCALE GENOMIC DNA]</scope>
    <source>
        <strain evidence="7 8">CBS 309.79</strain>
    </source>
</reference>
<dbReference type="AlphaFoldDB" id="A0A5C3QWX3"/>
<evidence type="ECO:0000256" key="2">
    <source>
        <dbReference type="ARBA" id="ARBA00022692"/>
    </source>
</evidence>
<evidence type="ECO:0000256" key="5">
    <source>
        <dbReference type="SAM" id="MobiDB-lite"/>
    </source>
</evidence>
<evidence type="ECO:0000256" key="4">
    <source>
        <dbReference type="ARBA" id="ARBA00023136"/>
    </source>
</evidence>
<dbReference type="OrthoDB" id="2156690at2759"/>
<keyword evidence="8" id="KW-1185">Reference proteome</keyword>
<feature type="transmembrane region" description="Helical" evidence="6">
    <location>
        <begin position="201"/>
        <end position="223"/>
    </location>
</feature>
<dbReference type="EMBL" id="ML178817">
    <property type="protein sequence ID" value="TFL05280.1"/>
    <property type="molecule type" value="Genomic_DNA"/>
</dbReference>
<protein>
    <recommendedName>
        <fullName evidence="9">Tetraspanin Tsp2</fullName>
    </recommendedName>
</protein>
<sequence length="388" mass="42864">MGPSARFPHHFVNEGPYDLEPPMFNGSTNVSKTSFGNGSSGSGGSLTVNYLPSKFASGLLSPAPARRRKVKGSALFDPGVPKQGGGVEAFRSGEPRMPGEMDDDYDGVDRSRIFGRSKRSRKLRWNKFKWWLFVANLALTTWSITGLILCLLTWFNIFPHAPIILVGNTTELILCTLVSSLAILTSLIGFAGILLNNRSFLAVYTFLTWIVFALLLAPGYYTFRRRRLNLEGKINQQWSQALGAEGRLRIQDQLGCCGYYSPFVEATVSQTCYARSVLPGCKLRYLQFQRMALSRFYAAVFGVVPLQMAIMLAGLLCSNHVTYRFGKGMMPKAYRLSVGSMAVIMESYANQLAEQYGSDVASDVLAKSRSNLSLSQSSELAAPRTLRC</sequence>
<proteinExistence type="predicted"/>
<dbReference type="InterPro" id="IPR018499">
    <property type="entry name" value="Tetraspanin/Peripherin"/>
</dbReference>
<dbReference type="GO" id="GO:0016020">
    <property type="term" value="C:membrane"/>
    <property type="evidence" value="ECO:0007669"/>
    <property type="project" value="UniProtKB-SubCell"/>
</dbReference>
<dbReference type="Proteomes" id="UP000305067">
    <property type="component" value="Unassembled WGS sequence"/>
</dbReference>
<feature type="transmembrane region" description="Helical" evidence="6">
    <location>
        <begin position="130"/>
        <end position="152"/>
    </location>
</feature>